<keyword evidence="2" id="KW-1185">Reference proteome</keyword>
<protein>
    <submittedName>
        <fullName evidence="1">Uncharacterized protein</fullName>
    </submittedName>
</protein>
<comment type="caution">
    <text evidence="1">The sequence shown here is derived from an EMBL/GenBank/DDBJ whole genome shotgun (WGS) entry which is preliminary data.</text>
</comment>
<dbReference type="EMBL" id="CM031811">
    <property type="protein sequence ID" value="KAG6660395.1"/>
    <property type="molecule type" value="Genomic_DNA"/>
</dbReference>
<evidence type="ECO:0000313" key="2">
    <source>
        <dbReference type="Proteomes" id="UP000811609"/>
    </source>
</evidence>
<name>A0A8T1R125_CARIL</name>
<sequence>MLSSLGGECYLPLLWLGFLPPPNWSYSSNYQPTTWI</sequence>
<organism evidence="1 2">
    <name type="scientific">Carya illinoinensis</name>
    <name type="common">Pecan</name>
    <dbReference type="NCBI Taxonomy" id="32201"/>
    <lineage>
        <taxon>Eukaryota</taxon>
        <taxon>Viridiplantae</taxon>
        <taxon>Streptophyta</taxon>
        <taxon>Embryophyta</taxon>
        <taxon>Tracheophyta</taxon>
        <taxon>Spermatophyta</taxon>
        <taxon>Magnoliopsida</taxon>
        <taxon>eudicotyledons</taxon>
        <taxon>Gunneridae</taxon>
        <taxon>Pentapetalae</taxon>
        <taxon>rosids</taxon>
        <taxon>fabids</taxon>
        <taxon>Fagales</taxon>
        <taxon>Juglandaceae</taxon>
        <taxon>Carya</taxon>
    </lineage>
</organism>
<accession>A0A8T1R125</accession>
<proteinExistence type="predicted"/>
<dbReference type="AlphaFoldDB" id="A0A8T1R125"/>
<dbReference type="Proteomes" id="UP000811609">
    <property type="component" value="Chromosome 3"/>
</dbReference>
<evidence type="ECO:0000313" key="1">
    <source>
        <dbReference type="EMBL" id="KAG6660395.1"/>
    </source>
</evidence>
<gene>
    <name evidence="1" type="ORF">CIPAW_03G103100</name>
</gene>
<reference evidence="1" key="1">
    <citation type="submission" date="2020-12" db="EMBL/GenBank/DDBJ databases">
        <title>WGS assembly of Carya illinoinensis cv. Pawnee.</title>
        <authorList>
            <person name="Platts A."/>
            <person name="Shu S."/>
            <person name="Wright S."/>
            <person name="Barry K."/>
            <person name="Edger P."/>
            <person name="Pires J.C."/>
            <person name="Schmutz J."/>
        </authorList>
    </citation>
    <scope>NUCLEOTIDE SEQUENCE</scope>
    <source>
        <tissue evidence="1">Leaf</tissue>
    </source>
</reference>